<proteinExistence type="predicted"/>
<evidence type="ECO:0000256" key="1">
    <source>
        <dbReference type="SAM" id="Phobius"/>
    </source>
</evidence>
<keyword evidence="1" id="KW-1133">Transmembrane helix</keyword>
<accession>A0A8S5U9D9</accession>
<organism evidence="2">
    <name type="scientific">Siphoviridae sp. ct7aK2</name>
    <dbReference type="NCBI Taxonomy" id="2825351"/>
    <lineage>
        <taxon>Viruses</taxon>
        <taxon>Duplodnaviria</taxon>
        <taxon>Heunggongvirae</taxon>
        <taxon>Uroviricota</taxon>
        <taxon>Caudoviricetes</taxon>
    </lineage>
</organism>
<reference evidence="2" key="1">
    <citation type="journal article" date="2021" name="Proc. Natl. Acad. Sci. U.S.A.">
        <title>A Catalog of Tens of Thousands of Viruses from Human Metagenomes Reveals Hidden Associations with Chronic Diseases.</title>
        <authorList>
            <person name="Tisza M.J."/>
            <person name="Buck C.B."/>
        </authorList>
    </citation>
    <scope>NUCLEOTIDE SEQUENCE</scope>
    <source>
        <strain evidence="2">Ct7aK2</strain>
    </source>
</reference>
<feature type="transmembrane region" description="Helical" evidence="1">
    <location>
        <begin position="7"/>
        <end position="25"/>
    </location>
</feature>
<evidence type="ECO:0000313" key="2">
    <source>
        <dbReference type="EMBL" id="DAF91075.1"/>
    </source>
</evidence>
<dbReference type="EMBL" id="BK016044">
    <property type="protein sequence ID" value="DAF91075.1"/>
    <property type="molecule type" value="Genomic_DNA"/>
</dbReference>
<protein>
    <submittedName>
        <fullName evidence="2">Uncharacterized protein</fullName>
    </submittedName>
</protein>
<keyword evidence="1" id="KW-0472">Membrane</keyword>
<keyword evidence="1" id="KW-0812">Transmembrane</keyword>
<sequence>MVFVINVCLCICMYVCMCVLLHTISELRYFVEKYKGWN</sequence>
<name>A0A8S5U9D9_9CAUD</name>